<feature type="compositionally biased region" description="Low complexity" evidence="1">
    <location>
        <begin position="24"/>
        <end position="38"/>
    </location>
</feature>
<dbReference type="AlphaFoldDB" id="A0A9D3MP05"/>
<protein>
    <submittedName>
        <fullName evidence="2">Uncharacterized protein</fullName>
    </submittedName>
</protein>
<feature type="compositionally biased region" description="Low complexity" evidence="1">
    <location>
        <begin position="137"/>
        <end position="167"/>
    </location>
</feature>
<dbReference type="Proteomes" id="UP001044222">
    <property type="component" value="Unassembled WGS sequence"/>
</dbReference>
<feature type="compositionally biased region" description="Low complexity" evidence="1">
    <location>
        <begin position="104"/>
        <end position="129"/>
    </location>
</feature>
<evidence type="ECO:0000313" key="3">
    <source>
        <dbReference type="Proteomes" id="UP001044222"/>
    </source>
</evidence>
<feature type="compositionally biased region" description="Low complexity" evidence="1">
    <location>
        <begin position="77"/>
        <end position="94"/>
    </location>
</feature>
<feature type="compositionally biased region" description="Basic and acidic residues" evidence="1">
    <location>
        <begin position="308"/>
        <end position="329"/>
    </location>
</feature>
<feature type="region of interest" description="Disordered" evidence="1">
    <location>
        <begin position="1"/>
        <end position="209"/>
    </location>
</feature>
<evidence type="ECO:0000313" key="2">
    <source>
        <dbReference type="EMBL" id="KAG5849863.1"/>
    </source>
</evidence>
<gene>
    <name evidence="2" type="ORF">ANANG_G00076210</name>
</gene>
<reference evidence="2" key="1">
    <citation type="submission" date="2021-01" db="EMBL/GenBank/DDBJ databases">
        <title>A chromosome-scale assembly of European eel, Anguilla anguilla.</title>
        <authorList>
            <person name="Henkel C."/>
            <person name="Jong-Raadsen S.A."/>
            <person name="Dufour S."/>
            <person name="Weltzien F.-A."/>
            <person name="Palstra A.P."/>
            <person name="Pelster B."/>
            <person name="Spaink H.P."/>
            <person name="Van Den Thillart G.E."/>
            <person name="Jansen H."/>
            <person name="Zahm M."/>
            <person name="Klopp C."/>
            <person name="Cedric C."/>
            <person name="Louis A."/>
            <person name="Berthelot C."/>
            <person name="Parey E."/>
            <person name="Roest Crollius H."/>
            <person name="Montfort J."/>
            <person name="Robinson-Rechavi M."/>
            <person name="Bucao C."/>
            <person name="Bouchez O."/>
            <person name="Gislard M."/>
            <person name="Lluch J."/>
            <person name="Milhes M."/>
            <person name="Lampietro C."/>
            <person name="Lopez Roques C."/>
            <person name="Donnadieu C."/>
            <person name="Braasch I."/>
            <person name="Desvignes T."/>
            <person name="Postlethwait J."/>
            <person name="Bobe J."/>
            <person name="Guiguen Y."/>
            <person name="Dirks R."/>
        </authorList>
    </citation>
    <scope>NUCLEOTIDE SEQUENCE</scope>
    <source>
        <strain evidence="2">Tag_6206</strain>
        <tissue evidence="2">Liver</tissue>
    </source>
</reference>
<feature type="compositionally biased region" description="Low complexity" evidence="1">
    <location>
        <begin position="257"/>
        <end position="269"/>
    </location>
</feature>
<proteinExistence type="predicted"/>
<feature type="compositionally biased region" description="Polar residues" evidence="1">
    <location>
        <begin position="199"/>
        <end position="209"/>
    </location>
</feature>
<feature type="region of interest" description="Disordered" evidence="1">
    <location>
        <begin position="227"/>
        <end position="347"/>
    </location>
</feature>
<feature type="compositionally biased region" description="Pro residues" evidence="1">
    <location>
        <begin position="186"/>
        <end position="195"/>
    </location>
</feature>
<feature type="compositionally biased region" description="Basic residues" evidence="1">
    <location>
        <begin position="273"/>
        <end position="284"/>
    </location>
</feature>
<organism evidence="2 3">
    <name type="scientific">Anguilla anguilla</name>
    <name type="common">European freshwater eel</name>
    <name type="synonym">Muraena anguilla</name>
    <dbReference type="NCBI Taxonomy" id="7936"/>
    <lineage>
        <taxon>Eukaryota</taxon>
        <taxon>Metazoa</taxon>
        <taxon>Chordata</taxon>
        <taxon>Craniata</taxon>
        <taxon>Vertebrata</taxon>
        <taxon>Euteleostomi</taxon>
        <taxon>Actinopterygii</taxon>
        <taxon>Neopterygii</taxon>
        <taxon>Teleostei</taxon>
        <taxon>Anguilliformes</taxon>
        <taxon>Anguillidae</taxon>
        <taxon>Anguilla</taxon>
    </lineage>
</organism>
<keyword evidence="3" id="KW-1185">Reference proteome</keyword>
<evidence type="ECO:0000256" key="1">
    <source>
        <dbReference type="SAM" id="MobiDB-lite"/>
    </source>
</evidence>
<accession>A0A9D3MP05</accession>
<sequence length="347" mass="36915">MVRKKSVDGSLPPRTSSPDHSEHALSTGSDSGHSSASLWTKRGPSRQERAQLKRLLSGIGLDTDPEPPGGMAERKAPAAAAAAEGAGSARGPRPGARERRRPEPGSARRTSWTTRWRRTTCVARTASARSPPPTGPAPTGSATTRAARTRCCPTGSAAPGRGTPRAAGRGRGLRARLRRAQTEGPAPAPRPPPKPQDFGQGSYSTHTWVRQQQMVAAQQYPYLPAEKRGWLPQSGRSRAGAHQGAQQRGGGAEGQERGAAAAAGFPRQGGRAHGARRGHRRVHRPAQSADHGPGPHVRAHSHALKLGQEGREGPRERTRLRLHQRREPHAQYGGRASQHAPVSGSDR</sequence>
<comment type="caution">
    <text evidence="2">The sequence shown here is derived from an EMBL/GenBank/DDBJ whole genome shotgun (WGS) entry which is preliminary data.</text>
</comment>
<dbReference type="EMBL" id="JAFIRN010000004">
    <property type="protein sequence ID" value="KAG5849863.1"/>
    <property type="molecule type" value="Genomic_DNA"/>
</dbReference>
<name>A0A9D3MP05_ANGAN</name>